<dbReference type="GO" id="GO:0016020">
    <property type="term" value="C:membrane"/>
    <property type="evidence" value="ECO:0007669"/>
    <property type="project" value="UniProtKB-SubCell"/>
</dbReference>
<dbReference type="Proteomes" id="UP001497382">
    <property type="component" value="Unassembled WGS sequence"/>
</dbReference>
<dbReference type="AlphaFoldDB" id="A0AAV2AGU7"/>
<feature type="transmembrane region" description="Helical" evidence="8">
    <location>
        <begin position="636"/>
        <end position="659"/>
    </location>
</feature>
<evidence type="ECO:0000256" key="8">
    <source>
        <dbReference type="SAM" id="Phobius"/>
    </source>
</evidence>
<dbReference type="PROSITE" id="PS50850">
    <property type="entry name" value="MFS"/>
    <property type="match status" value="1"/>
</dbReference>
<feature type="transmembrane region" description="Helical" evidence="8">
    <location>
        <begin position="553"/>
        <end position="574"/>
    </location>
</feature>
<feature type="transmembrane region" description="Helical" evidence="8">
    <location>
        <begin position="400"/>
        <end position="422"/>
    </location>
</feature>
<evidence type="ECO:0000256" key="5">
    <source>
        <dbReference type="ARBA" id="ARBA00022989"/>
    </source>
</evidence>
<protein>
    <recommendedName>
        <fullName evidence="9">Major facilitator superfamily (MFS) profile domain-containing protein</fullName>
    </recommendedName>
</protein>
<dbReference type="EMBL" id="CAXIEN010000165">
    <property type="protein sequence ID" value="CAL1283210.1"/>
    <property type="molecule type" value="Genomic_DNA"/>
</dbReference>
<dbReference type="Pfam" id="PF00083">
    <property type="entry name" value="Sugar_tr"/>
    <property type="match status" value="1"/>
</dbReference>
<feature type="region of interest" description="Disordered" evidence="7">
    <location>
        <begin position="1"/>
        <end position="33"/>
    </location>
</feature>
<evidence type="ECO:0000256" key="1">
    <source>
        <dbReference type="ARBA" id="ARBA00004141"/>
    </source>
</evidence>
<dbReference type="InterPro" id="IPR020846">
    <property type="entry name" value="MFS_dom"/>
</dbReference>
<keyword evidence="5 8" id="KW-1133">Transmembrane helix</keyword>
<feature type="transmembrane region" description="Helical" evidence="8">
    <location>
        <begin position="525"/>
        <end position="547"/>
    </location>
</feature>
<gene>
    <name evidence="10" type="ORF">LARSCL_LOCUS12457</name>
</gene>
<feature type="transmembrane region" description="Helical" evidence="8">
    <location>
        <begin position="806"/>
        <end position="826"/>
    </location>
</feature>
<keyword evidence="3" id="KW-0813">Transport</keyword>
<feature type="domain" description="Major facilitator superfamily (MFS) profile" evidence="9">
    <location>
        <begin position="401"/>
        <end position="831"/>
    </location>
</feature>
<keyword evidence="4 8" id="KW-0812">Transmembrane</keyword>
<evidence type="ECO:0000256" key="4">
    <source>
        <dbReference type="ARBA" id="ARBA00022692"/>
    </source>
</evidence>
<proteinExistence type="inferred from homology"/>
<evidence type="ECO:0000313" key="10">
    <source>
        <dbReference type="EMBL" id="CAL1283210.1"/>
    </source>
</evidence>
<feature type="compositionally biased region" description="Basic residues" evidence="7">
    <location>
        <begin position="1"/>
        <end position="10"/>
    </location>
</feature>
<feature type="transmembrane region" description="Helical" evidence="8">
    <location>
        <begin position="467"/>
        <end position="486"/>
    </location>
</feature>
<feature type="region of interest" description="Disordered" evidence="7">
    <location>
        <begin position="63"/>
        <end position="94"/>
    </location>
</feature>
<evidence type="ECO:0000256" key="7">
    <source>
        <dbReference type="SAM" id="MobiDB-lite"/>
    </source>
</evidence>
<feature type="transmembrane region" description="Helical" evidence="8">
    <location>
        <begin position="434"/>
        <end position="455"/>
    </location>
</feature>
<evidence type="ECO:0000256" key="3">
    <source>
        <dbReference type="ARBA" id="ARBA00022448"/>
    </source>
</evidence>
<accession>A0AAV2AGU7</accession>
<organism evidence="10 11">
    <name type="scientific">Larinioides sclopetarius</name>
    <dbReference type="NCBI Taxonomy" id="280406"/>
    <lineage>
        <taxon>Eukaryota</taxon>
        <taxon>Metazoa</taxon>
        <taxon>Ecdysozoa</taxon>
        <taxon>Arthropoda</taxon>
        <taxon>Chelicerata</taxon>
        <taxon>Arachnida</taxon>
        <taxon>Araneae</taxon>
        <taxon>Araneomorphae</taxon>
        <taxon>Entelegynae</taxon>
        <taxon>Araneoidea</taxon>
        <taxon>Araneidae</taxon>
        <taxon>Larinioides</taxon>
    </lineage>
</organism>
<evidence type="ECO:0000313" key="11">
    <source>
        <dbReference type="Proteomes" id="UP001497382"/>
    </source>
</evidence>
<dbReference type="SUPFAM" id="SSF103473">
    <property type="entry name" value="MFS general substrate transporter"/>
    <property type="match status" value="1"/>
</dbReference>
<feature type="transmembrane region" description="Helical" evidence="8">
    <location>
        <begin position="693"/>
        <end position="711"/>
    </location>
</feature>
<dbReference type="PANTHER" id="PTHR23511:SF5">
    <property type="entry name" value="MAJOR FACILITATOR-TYPE TRANSPORTER HXNZ-RELATED"/>
    <property type="match status" value="1"/>
</dbReference>
<dbReference type="GO" id="GO:0022857">
    <property type="term" value="F:transmembrane transporter activity"/>
    <property type="evidence" value="ECO:0007669"/>
    <property type="project" value="InterPro"/>
</dbReference>
<sequence>MFNWFKKNKQEKKETEDAEEKSDSKSEENISEGKKIPKVTFSKYIASDDEPTSTKSMVIERHAKQLSNENQDKEEAMETIDEKDEPDLGKKKKAVDRAKRLISEVSKHNIAEYEEKFGRDPPIFSKSFKEIPKVMMSKHVALEDRPEMSKEIIDEHQAKQLVSDVWEEAVKDNGSQSETDIAKKENVIDKARKVISAASKMDGADSKVKFDYKPKTSVQEIPKVAMSKHIVLDDKPKLSKEIIAEKQARQLVSEVGEKATEDQIREESDQEEMRDLKKKEVAIDKAKELISAVSKKDVAYEEEKLREVSSEIDEERMSKKKDVVSKAKLLLSVVSQKEVTGGKTVPPIETTPKQVKSVLEVPEVELSESIESLKVDLEGGTEYDIQDIVNEAGYGKFQKILFFLCGIAWMIANYELMLITMFGDLVACEWTIYGWQNAFLTSMVFIGAFIGALTFGMMADNFGRRRTLGMSTLLLFVIIATTVLSNKLSTLLIFRCLFGFAFGGLMQVFLLGVEYYPIKDRGTASIYLAFYWSAGSLLLIITTSFIMQTLNSWRWLLIVCSLPVLCLFFAIRWYPESARFYLVSHQYNRAVKQLEQMLEMNKVRIPPGRLKKISKMEERGNLLSLLRREYRVTTLMLWYICFAAWFTYYGIILITPFVVKSGSLTDETFRNSTDFFTSKIPCQRYTYINYVHLFWTTASEIPGLFAFIVLIERMKRKMLLSTSCFITATLFFMLLIHTKHAVVFYTILFFVRASAQASCMLSLLVMSEVYPTTMRAISFGSAAAFAVLGGAMVPFVTQALVIEYPVPTICTTGVLILLAGVVAACLPRDTKDARMEDFTSSNTSKMEQKH</sequence>
<comment type="caution">
    <text evidence="10">The sequence shown here is derived from an EMBL/GenBank/DDBJ whole genome shotgun (WGS) entry which is preliminary data.</text>
</comment>
<feature type="compositionally biased region" description="Basic and acidic residues" evidence="7">
    <location>
        <begin position="11"/>
        <end position="33"/>
    </location>
</feature>
<comment type="similarity">
    <text evidence="2">Belongs to the major facilitator superfamily.</text>
</comment>
<reference evidence="10 11" key="1">
    <citation type="submission" date="2024-04" db="EMBL/GenBank/DDBJ databases">
        <authorList>
            <person name="Rising A."/>
            <person name="Reimegard J."/>
            <person name="Sonavane S."/>
            <person name="Akerstrom W."/>
            <person name="Nylinder S."/>
            <person name="Hedman E."/>
            <person name="Kallberg Y."/>
        </authorList>
    </citation>
    <scope>NUCLEOTIDE SEQUENCE [LARGE SCALE GENOMIC DNA]</scope>
</reference>
<comment type="subcellular location">
    <subcellularLocation>
        <location evidence="1">Membrane</location>
        <topology evidence="1">Multi-pass membrane protein</topology>
    </subcellularLocation>
</comment>
<dbReference type="InterPro" id="IPR005828">
    <property type="entry name" value="MFS_sugar_transport-like"/>
</dbReference>
<feature type="transmembrane region" description="Helical" evidence="8">
    <location>
        <begin position="492"/>
        <end position="513"/>
    </location>
</feature>
<feature type="transmembrane region" description="Helical" evidence="8">
    <location>
        <begin position="718"/>
        <end position="736"/>
    </location>
</feature>
<evidence type="ECO:0000256" key="6">
    <source>
        <dbReference type="ARBA" id="ARBA00023136"/>
    </source>
</evidence>
<dbReference type="PANTHER" id="PTHR23511">
    <property type="entry name" value="SYNAPTIC VESICLE GLYCOPROTEIN 2"/>
    <property type="match status" value="1"/>
</dbReference>
<keyword evidence="6 8" id="KW-0472">Membrane</keyword>
<name>A0AAV2AGU7_9ARAC</name>
<evidence type="ECO:0000256" key="2">
    <source>
        <dbReference type="ARBA" id="ARBA00008335"/>
    </source>
</evidence>
<dbReference type="Gene3D" id="1.20.1250.20">
    <property type="entry name" value="MFS general substrate transporter like domains"/>
    <property type="match status" value="1"/>
</dbReference>
<feature type="transmembrane region" description="Helical" evidence="8">
    <location>
        <begin position="742"/>
        <end position="765"/>
    </location>
</feature>
<evidence type="ECO:0000259" key="9">
    <source>
        <dbReference type="PROSITE" id="PS50850"/>
    </source>
</evidence>
<keyword evidence="11" id="KW-1185">Reference proteome</keyword>
<feature type="transmembrane region" description="Helical" evidence="8">
    <location>
        <begin position="777"/>
        <end position="800"/>
    </location>
</feature>
<dbReference type="InterPro" id="IPR036259">
    <property type="entry name" value="MFS_trans_sf"/>
</dbReference>